<protein>
    <submittedName>
        <fullName evidence="1">Uncharacterized protein</fullName>
    </submittedName>
</protein>
<gene>
    <name evidence="1" type="ORF">RRG08_021696</name>
</gene>
<accession>A0AAE0ZXL8</accession>
<comment type="caution">
    <text evidence="1">The sequence shown here is derived from an EMBL/GenBank/DDBJ whole genome shotgun (WGS) entry which is preliminary data.</text>
</comment>
<proteinExistence type="predicted"/>
<dbReference type="EMBL" id="JAWDGP010003066">
    <property type="protein sequence ID" value="KAK3777578.1"/>
    <property type="molecule type" value="Genomic_DNA"/>
</dbReference>
<organism evidence="1 2">
    <name type="scientific">Elysia crispata</name>
    <name type="common">lettuce slug</name>
    <dbReference type="NCBI Taxonomy" id="231223"/>
    <lineage>
        <taxon>Eukaryota</taxon>
        <taxon>Metazoa</taxon>
        <taxon>Spiralia</taxon>
        <taxon>Lophotrochozoa</taxon>
        <taxon>Mollusca</taxon>
        <taxon>Gastropoda</taxon>
        <taxon>Heterobranchia</taxon>
        <taxon>Euthyneura</taxon>
        <taxon>Panpulmonata</taxon>
        <taxon>Sacoglossa</taxon>
        <taxon>Placobranchoidea</taxon>
        <taxon>Plakobranchidae</taxon>
        <taxon>Elysia</taxon>
    </lineage>
</organism>
<evidence type="ECO:0000313" key="2">
    <source>
        <dbReference type="Proteomes" id="UP001283361"/>
    </source>
</evidence>
<name>A0AAE0ZXL8_9GAST</name>
<sequence length="73" mass="8636">MVRVFAPLQHNQRTNTYGDDENSPVAYLLELTRKLFTTKTFNTWYCHKLGTGEWNKPFATSADRYILRDIHQD</sequence>
<evidence type="ECO:0000313" key="1">
    <source>
        <dbReference type="EMBL" id="KAK3777578.1"/>
    </source>
</evidence>
<keyword evidence="2" id="KW-1185">Reference proteome</keyword>
<reference evidence="1" key="1">
    <citation type="journal article" date="2023" name="G3 (Bethesda)">
        <title>A reference genome for the long-term kleptoplast-retaining sea slug Elysia crispata morphotype clarki.</title>
        <authorList>
            <person name="Eastman K.E."/>
            <person name="Pendleton A.L."/>
            <person name="Shaikh M.A."/>
            <person name="Suttiyut T."/>
            <person name="Ogas R."/>
            <person name="Tomko P."/>
            <person name="Gavelis G."/>
            <person name="Widhalm J.R."/>
            <person name="Wisecaver J.H."/>
        </authorList>
    </citation>
    <scope>NUCLEOTIDE SEQUENCE</scope>
    <source>
        <strain evidence="1">ECLA1</strain>
    </source>
</reference>
<dbReference type="Proteomes" id="UP001283361">
    <property type="component" value="Unassembled WGS sequence"/>
</dbReference>
<dbReference type="AlphaFoldDB" id="A0AAE0ZXL8"/>